<dbReference type="HOGENOM" id="CLU_118656_1_0_1"/>
<gene>
    <name evidence="1" type="ORF">JAAARDRAFT_137834</name>
</gene>
<evidence type="ECO:0000313" key="1">
    <source>
        <dbReference type="EMBL" id="KDQ53073.1"/>
    </source>
</evidence>
<feature type="non-terminal residue" evidence="1">
    <location>
        <position position="1"/>
    </location>
</feature>
<dbReference type="InParanoid" id="A0A067PDT5"/>
<accession>A0A067PDT5</accession>
<name>A0A067PDT5_9AGAM</name>
<dbReference type="AlphaFoldDB" id="A0A067PDT5"/>
<organism evidence="1 2">
    <name type="scientific">Jaapia argillacea MUCL 33604</name>
    <dbReference type="NCBI Taxonomy" id="933084"/>
    <lineage>
        <taxon>Eukaryota</taxon>
        <taxon>Fungi</taxon>
        <taxon>Dikarya</taxon>
        <taxon>Basidiomycota</taxon>
        <taxon>Agaricomycotina</taxon>
        <taxon>Agaricomycetes</taxon>
        <taxon>Agaricomycetidae</taxon>
        <taxon>Jaapiales</taxon>
        <taxon>Jaapiaceae</taxon>
        <taxon>Jaapia</taxon>
    </lineage>
</organism>
<keyword evidence="2" id="KW-1185">Reference proteome</keyword>
<dbReference type="Proteomes" id="UP000027265">
    <property type="component" value="Unassembled WGS sequence"/>
</dbReference>
<proteinExistence type="predicted"/>
<evidence type="ECO:0000313" key="2">
    <source>
        <dbReference type="Proteomes" id="UP000027265"/>
    </source>
</evidence>
<dbReference type="EMBL" id="KL197736">
    <property type="protein sequence ID" value="KDQ53073.1"/>
    <property type="molecule type" value="Genomic_DNA"/>
</dbReference>
<protein>
    <submittedName>
        <fullName evidence="1">Uncharacterized protein</fullName>
    </submittedName>
</protein>
<dbReference type="OrthoDB" id="2746120at2759"/>
<sequence length="127" mass="14217">LPAANRPPQVAQWMKECRQLTKMPAINNLEEYAGGWWSWWLNIQPSWHSRDEDGQLRCSGAGGLWASAQKPGKNGFLLVLLSLSWWREAVAGQGGEAVGTQLARWTDAVGEVEWVLSVMGCELRLIR</sequence>
<reference evidence="2" key="1">
    <citation type="journal article" date="2014" name="Proc. Natl. Acad. Sci. U.S.A.">
        <title>Extensive sampling of basidiomycete genomes demonstrates inadequacy of the white-rot/brown-rot paradigm for wood decay fungi.</title>
        <authorList>
            <person name="Riley R."/>
            <person name="Salamov A.A."/>
            <person name="Brown D.W."/>
            <person name="Nagy L.G."/>
            <person name="Floudas D."/>
            <person name="Held B.W."/>
            <person name="Levasseur A."/>
            <person name="Lombard V."/>
            <person name="Morin E."/>
            <person name="Otillar R."/>
            <person name="Lindquist E.A."/>
            <person name="Sun H."/>
            <person name="LaButti K.M."/>
            <person name="Schmutz J."/>
            <person name="Jabbour D."/>
            <person name="Luo H."/>
            <person name="Baker S.E."/>
            <person name="Pisabarro A.G."/>
            <person name="Walton J.D."/>
            <person name="Blanchette R.A."/>
            <person name="Henrissat B."/>
            <person name="Martin F."/>
            <person name="Cullen D."/>
            <person name="Hibbett D.S."/>
            <person name="Grigoriev I.V."/>
        </authorList>
    </citation>
    <scope>NUCLEOTIDE SEQUENCE [LARGE SCALE GENOMIC DNA]</scope>
    <source>
        <strain evidence="2">MUCL 33604</strain>
    </source>
</reference>